<evidence type="ECO:0000313" key="3">
    <source>
        <dbReference type="EMBL" id="KAA6351779.1"/>
    </source>
</evidence>
<dbReference type="EMBL" id="SNRY01000009">
    <property type="protein sequence ID" value="KAA6351779.1"/>
    <property type="molecule type" value="Genomic_DNA"/>
</dbReference>
<sequence length="314" mass="36767">MIRRRNKYAWWCLLALILTVSSCKVKHPKKVLSETRMENLLYDYHIAKAMSENLPYNENYKRALYVDYVFQKHGTTEEIFDSSMVWYTRHVDVLFKIYEKVNVRLKAEQEKIDRLIALRDKKPMTSASGDSIDVWAERQVYYLSGYPLNNKMTFILPSDNNFEKRDSLSWEVRYRFFGNVIDSVDVAIMSMQMVYTNDSMISVTKQILKSGKEFIGLKSDIYGDIKEIKGFVYFSKGDTLEKGLLLSDVVLMRYHAKDTISEIKVDTLEKKEEQKPLDASLSTQPQEDNSPKPNQRRIERVRPTATTITKDEKQ</sequence>
<dbReference type="InterPro" id="IPR025381">
    <property type="entry name" value="DUF4296"/>
</dbReference>
<proteinExistence type="predicted"/>
<feature type="region of interest" description="Disordered" evidence="1">
    <location>
        <begin position="269"/>
        <end position="314"/>
    </location>
</feature>
<feature type="compositionally biased region" description="Polar residues" evidence="1">
    <location>
        <begin position="280"/>
        <end position="293"/>
    </location>
</feature>
<gene>
    <name evidence="3" type="ORF">EZS27_000904</name>
</gene>
<dbReference type="PROSITE" id="PS51257">
    <property type="entry name" value="PROKAR_LIPOPROTEIN"/>
    <property type="match status" value="1"/>
</dbReference>
<evidence type="ECO:0000259" key="2">
    <source>
        <dbReference type="Pfam" id="PF14129"/>
    </source>
</evidence>
<organism evidence="3">
    <name type="scientific">termite gut metagenome</name>
    <dbReference type="NCBI Taxonomy" id="433724"/>
    <lineage>
        <taxon>unclassified sequences</taxon>
        <taxon>metagenomes</taxon>
        <taxon>organismal metagenomes</taxon>
    </lineage>
</organism>
<protein>
    <recommendedName>
        <fullName evidence="2">DUF4296 domain-containing protein</fullName>
    </recommendedName>
</protein>
<dbReference type="Pfam" id="PF14129">
    <property type="entry name" value="DUF4296"/>
    <property type="match status" value="1"/>
</dbReference>
<accession>A0A5J4T028</accession>
<reference evidence="3" key="1">
    <citation type="submission" date="2019-03" db="EMBL/GenBank/DDBJ databases">
        <title>Single cell metagenomics reveals metabolic interactions within the superorganism composed of flagellate Streblomastix strix and complex community of Bacteroidetes bacteria on its surface.</title>
        <authorList>
            <person name="Treitli S.C."/>
            <person name="Kolisko M."/>
            <person name="Husnik F."/>
            <person name="Keeling P."/>
            <person name="Hampl V."/>
        </authorList>
    </citation>
    <scope>NUCLEOTIDE SEQUENCE</scope>
    <source>
        <strain evidence="3">STM</strain>
    </source>
</reference>
<feature type="domain" description="DUF4296" evidence="2">
    <location>
        <begin position="28"/>
        <end position="110"/>
    </location>
</feature>
<evidence type="ECO:0000256" key="1">
    <source>
        <dbReference type="SAM" id="MobiDB-lite"/>
    </source>
</evidence>
<comment type="caution">
    <text evidence="3">The sequence shown here is derived from an EMBL/GenBank/DDBJ whole genome shotgun (WGS) entry which is preliminary data.</text>
</comment>
<name>A0A5J4T028_9ZZZZ</name>
<dbReference type="AlphaFoldDB" id="A0A5J4T028"/>